<evidence type="ECO:0000259" key="10">
    <source>
        <dbReference type="SMART" id="SM00977"/>
    </source>
</evidence>
<feature type="domain" description="Lysidine-tRNA(Ile) synthetase C-terminal" evidence="10">
    <location>
        <begin position="374"/>
        <end position="446"/>
    </location>
</feature>
<organism evidence="11 12">
    <name type="scientific">Liquorilactobacillus sucicola DSM 21376 = JCM 15457</name>
    <dbReference type="NCBI Taxonomy" id="1423806"/>
    <lineage>
        <taxon>Bacteria</taxon>
        <taxon>Bacillati</taxon>
        <taxon>Bacillota</taxon>
        <taxon>Bacilli</taxon>
        <taxon>Lactobacillales</taxon>
        <taxon>Lactobacillaceae</taxon>
        <taxon>Liquorilactobacillus</taxon>
    </lineage>
</organism>
<comment type="subcellular location">
    <subcellularLocation>
        <location evidence="1 8">Cytoplasm</location>
    </subcellularLocation>
</comment>
<evidence type="ECO:0000313" key="11">
    <source>
        <dbReference type="EMBL" id="KRN07264.1"/>
    </source>
</evidence>
<dbReference type="RefSeq" id="WP_034989859.1">
    <property type="nucleotide sequence ID" value="NZ_AYZF01000007.1"/>
</dbReference>
<dbReference type="GO" id="GO:0005524">
    <property type="term" value="F:ATP binding"/>
    <property type="evidence" value="ECO:0007669"/>
    <property type="project" value="UniProtKB-KW"/>
</dbReference>
<reference evidence="11 12" key="1">
    <citation type="journal article" date="2015" name="Genome Announc.">
        <title>Expanding the biotechnology potential of lactobacilli through comparative genomics of 213 strains and associated genera.</title>
        <authorList>
            <person name="Sun Z."/>
            <person name="Harris H.M."/>
            <person name="McCann A."/>
            <person name="Guo C."/>
            <person name="Argimon S."/>
            <person name="Zhang W."/>
            <person name="Yang X."/>
            <person name="Jeffery I.B."/>
            <person name="Cooney J.C."/>
            <person name="Kagawa T.F."/>
            <person name="Liu W."/>
            <person name="Song Y."/>
            <person name="Salvetti E."/>
            <person name="Wrobel A."/>
            <person name="Rasinkangas P."/>
            <person name="Parkhill J."/>
            <person name="Rea M.C."/>
            <person name="O'Sullivan O."/>
            <person name="Ritari J."/>
            <person name="Douillard F.P."/>
            <person name="Paul Ross R."/>
            <person name="Yang R."/>
            <person name="Briner A.E."/>
            <person name="Felis G.E."/>
            <person name="de Vos W.M."/>
            <person name="Barrangou R."/>
            <person name="Klaenhammer T.R."/>
            <person name="Caufield P.W."/>
            <person name="Cui Y."/>
            <person name="Zhang H."/>
            <person name="O'Toole P.W."/>
        </authorList>
    </citation>
    <scope>NUCLEOTIDE SEQUENCE [LARGE SCALE GENOMIC DNA]</scope>
    <source>
        <strain evidence="11 12">DSM 21376</strain>
    </source>
</reference>
<dbReference type="OrthoDB" id="9807403at2"/>
<dbReference type="PATRIC" id="fig|1423806.3.peg.93"/>
<dbReference type="InterPro" id="IPR012796">
    <property type="entry name" value="Lysidine-tRNA-synth_C"/>
</dbReference>
<keyword evidence="5" id="KW-0547">Nucleotide-binding</keyword>
<evidence type="ECO:0000256" key="8">
    <source>
        <dbReference type="HAMAP-Rule" id="MF_01161"/>
    </source>
</evidence>
<protein>
    <recommendedName>
        <fullName evidence="8">tRNA(Ile)-lysidine synthase</fullName>
        <ecNumber evidence="8">6.3.4.19</ecNumber>
    </recommendedName>
    <alternativeName>
        <fullName evidence="8">tRNA(Ile)-2-lysyl-cytidine synthase</fullName>
    </alternativeName>
    <alternativeName>
        <fullName evidence="8">tRNA(Ile)-lysidine synthetase</fullName>
    </alternativeName>
</protein>
<dbReference type="InterPro" id="IPR014729">
    <property type="entry name" value="Rossmann-like_a/b/a_fold"/>
</dbReference>
<accession>A0A023D0N1</accession>
<dbReference type="PANTHER" id="PTHR43033">
    <property type="entry name" value="TRNA(ILE)-LYSIDINE SYNTHASE-RELATED"/>
    <property type="match status" value="1"/>
</dbReference>
<dbReference type="Gene3D" id="3.40.50.620">
    <property type="entry name" value="HUPs"/>
    <property type="match status" value="1"/>
</dbReference>
<comment type="similarity">
    <text evidence="8">Belongs to the tRNA(Ile)-lysidine synthase family.</text>
</comment>
<evidence type="ECO:0000313" key="12">
    <source>
        <dbReference type="Proteomes" id="UP000050961"/>
    </source>
</evidence>
<evidence type="ECO:0000256" key="7">
    <source>
        <dbReference type="ARBA" id="ARBA00048539"/>
    </source>
</evidence>
<keyword evidence="12" id="KW-1185">Reference proteome</keyword>
<dbReference type="GO" id="GO:0005737">
    <property type="term" value="C:cytoplasm"/>
    <property type="evidence" value="ECO:0007669"/>
    <property type="project" value="UniProtKB-SubCell"/>
</dbReference>
<keyword evidence="9" id="KW-0175">Coiled coil</keyword>
<comment type="catalytic activity">
    <reaction evidence="7 8">
        <text>cytidine(34) in tRNA(Ile2) + L-lysine + ATP = lysidine(34) in tRNA(Ile2) + AMP + diphosphate + H(+)</text>
        <dbReference type="Rhea" id="RHEA:43744"/>
        <dbReference type="Rhea" id="RHEA-COMP:10625"/>
        <dbReference type="Rhea" id="RHEA-COMP:10670"/>
        <dbReference type="ChEBI" id="CHEBI:15378"/>
        <dbReference type="ChEBI" id="CHEBI:30616"/>
        <dbReference type="ChEBI" id="CHEBI:32551"/>
        <dbReference type="ChEBI" id="CHEBI:33019"/>
        <dbReference type="ChEBI" id="CHEBI:82748"/>
        <dbReference type="ChEBI" id="CHEBI:83665"/>
        <dbReference type="ChEBI" id="CHEBI:456215"/>
        <dbReference type="EC" id="6.3.4.19"/>
    </reaction>
</comment>
<evidence type="ECO:0000256" key="9">
    <source>
        <dbReference type="SAM" id="Coils"/>
    </source>
</evidence>
<dbReference type="CDD" id="cd01992">
    <property type="entry name" value="TilS_N"/>
    <property type="match status" value="1"/>
</dbReference>
<evidence type="ECO:0000256" key="1">
    <source>
        <dbReference type="ARBA" id="ARBA00004496"/>
    </source>
</evidence>
<feature type="coiled-coil region" evidence="9">
    <location>
        <begin position="203"/>
        <end position="237"/>
    </location>
</feature>
<gene>
    <name evidence="8" type="primary">tilS</name>
    <name evidence="11" type="ORF">FD15_GL000090</name>
</gene>
<dbReference type="Proteomes" id="UP000050961">
    <property type="component" value="Unassembled WGS sequence"/>
</dbReference>
<dbReference type="InterPro" id="IPR011063">
    <property type="entry name" value="TilS/TtcA_N"/>
</dbReference>
<dbReference type="SUPFAM" id="SSF56037">
    <property type="entry name" value="PheT/TilS domain"/>
    <property type="match status" value="1"/>
</dbReference>
<comment type="caution">
    <text evidence="11">The sequence shown here is derived from an EMBL/GenBank/DDBJ whole genome shotgun (WGS) entry which is preliminary data.</text>
</comment>
<dbReference type="Pfam" id="PF11734">
    <property type="entry name" value="TilS_C"/>
    <property type="match status" value="1"/>
</dbReference>
<dbReference type="NCBIfam" id="TIGR02432">
    <property type="entry name" value="lysidine_TilS_N"/>
    <property type="match status" value="1"/>
</dbReference>
<dbReference type="SMART" id="SM00977">
    <property type="entry name" value="TilS_C"/>
    <property type="match status" value="1"/>
</dbReference>
<dbReference type="STRING" id="1423806.FD15_GL000090"/>
<evidence type="ECO:0000256" key="2">
    <source>
        <dbReference type="ARBA" id="ARBA00022490"/>
    </source>
</evidence>
<sequence>MNMTQAFEKQWTRLDLGEKVLVAVSTGVDSMSLVDLILNLPQDKKPQIFIAYIDHQLREQSKTETKFIQAFCKEHSLPLFIGKWQFEDHPLSGVEAAARAFRYSFFKKIMKEENITELLTAHHADDQAETFLMKLIRGGELKQLIGIKEQRCWGDSGRISRPLLKWSKRSIRDYATRRGLRYFEDHTNQGDDFLRNRLRHQVIPKLKNENNRFLEHISEYEKQLGQLTDALEEAGQEKLMLLKEGSNGYSTKRWNDLSSNWQNITLRMIIRTMRQSYSKQQLLQIASLLRNIAKPQGSVALGGGLIFIKQYDRFFLEKHGSTSYIRQKEEALLRVDEWQKLSDGSKIGVFLHNSPKLKENDAFFFFSDASYLPLKVRHRCQGDVLKTKVGHQKIKKIMIDMKMTNEERKRAWLVLTNTGKVMWLAGIKKSDLSERQSNDKIQYMIIFRKRWGCG</sequence>
<evidence type="ECO:0000256" key="6">
    <source>
        <dbReference type="ARBA" id="ARBA00022840"/>
    </source>
</evidence>
<keyword evidence="6" id="KW-0067">ATP-binding</keyword>
<dbReference type="Pfam" id="PF01171">
    <property type="entry name" value="ATP_bind_3"/>
    <property type="match status" value="1"/>
</dbReference>
<dbReference type="HAMAP" id="MF_01161">
    <property type="entry name" value="tRNA_Ile_lys_synt"/>
    <property type="match status" value="1"/>
</dbReference>
<evidence type="ECO:0000256" key="4">
    <source>
        <dbReference type="ARBA" id="ARBA00022694"/>
    </source>
</evidence>
<keyword evidence="3 8" id="KW-0436">Ligase</keyword>
<dbReference type="PANTHER" id="PTHR43033:SF1">
    <property type="entry name" value="TRNA(ILE)-LYSIDINE SYNTHASE-RELATED"/>
    <property type="match status" value="1"/>
</dbReference>
<comment type="caution">
    <text evidence="8">Lacks conserved residue(s) required for the propagation of feature annotation.</text>
</comment>
<dbReference type="GO" id="GO:0032267">
    <property type="term" value="F:tRNA(Ile)-lysidine synthase activity"/>
    <property type="evidence" value="ECO:0007669"/>
    <property type="project" value="UniProtKB-EC"/>
</dbReference>
<dbReference type="eggNOG" id="COG0037">
    <property type="taxonomic scope" value="Bacteria"/>
</dbReference>
<dbReference type="NCBIfam" id="TIGR02433">
    <property type="entry name" value="lysidine_TilS_C"/>
    <property type="match status" value="1"/>
</dbReference>
<dbReference type="EMBL" id="AYZF01000007">
    <property type="protein sequence ID" value="KRN07264.1"/>
    <property type="molecule type" value="Genomic_DNA"/>
</dbReference>
<dbReference type="InterPro" id="IPR012094">
    <property type="entry name" value="tRNA_Ile_lys_synt"/>
</dbReference>
<proteinExistence type="inferred from homology"/>
<dbReference type="GO" id="GO:0006400">
    <property type="term" value="P:tRNA modification"/>
    <property type="evidence" value="ECO:0007669"/>
    <property type="project" value="UniProtKB-UniRule"/>
</dbReference>
<evidence type="ECO:0000256" key="3">
    <source>
        <dbReference type="ARBA" id="ARBA00022598"/>
    </source>
</evidence>
<dbReference type="EC" id="6.3.4.19" evidence="8"/>
<dbReference type="SUPFAM" id="SSF52402">
    <property type="entry name" value="Adenine nucleotide alpha hydrolases-like"/>
    <property type="match status" value="1"/>
</dbReference>
<dbReference type="AlphaFoldDB" id="A0A023D0N1"/>
<keyword evidence="4 8" id="KW-0819">tRNA processing</keyword>
<dbReference type="InterPro" id="IPR012795">
    <property type="entry name" value="tRNA_Ile_lys_synt_N"/>
</dbReference>
<name>A0A023D0N1_9LACO</name>
<comment type="function">
    <text evidence="8">Ligates lysine onto the cytidine present at position 34 of the AUA codon-specific tRNA(Ile) that contains the anticodon CAU, in an ATP-dependent manner. Cytidine is converted to lysidine, thus changing the amino acid specificity of the tRNA from methionine to isoleucine.</text>
</comment>
<evidence type="ECO:0000256" key="5">
    <source>
        <dbReference type="ARBA" id="ARBA00022741"/>
    </source>
</evidence>
<keyword evidence="2 8" id="KW-0963">Cytoplasm</keyword>